<feature type="region of interest" description="Disordered" evidence="1">
    <location>
        <begin position="174"/>
        <end position="197"/>
    </location>
</feature>
<evidence type="ECO:0000313" key="2">
    <source>
        <dbReference type="EMBL" id="KAL2827925.1"/>
    </source>
</evidence>
<sequence length="254" mass="27859">MTHYMLTKLLPFKQLHDLLAYAHGSTFPTASLSEHMVTSDGLHFIRSLLAADPEDRFTVQVALQCAWLGGRIQPASIEERQVQNGNATSPGNPLTQNAESQGQPAHGAYMTLGSSEYSRGSFESNGWRIREVTEDALGGATLVGTCVDELQSALEVPDNRDGRPTLLTENLTIPRPSTPTQLESPVYESSEDSQSPISDAICWPEEKEEASSFIQRNYKLDRLGLATYGRGKQALNPSDLQTISSLYMEAKTLL</sequence>
<evidence type="ECO:0000313" key="3">
    <source>
        <dbReference type="Proteomes" id="UP001610446"/>
    </source>
</evidence>
<proteinExistence type="predicted"/>
<accession>A0ABR4IJK6</accession>
<dbReference type="EMBL" id="JBFXLU010000379">
    <property type="protein sequence ID" value="KAL2827925.1"/>
    <property type="molecule type" value="Genomic_DNA"/>
</dbReference>
<reference evidence="2 3" key="1">
    <citation type="submission" date="2024-07" db="EMBL/GenBank/DDBJ databases">
        <title>Section-level genome sequencing and comparative genomics of Aspergillus sections Usti and Cavernicolus.</title>
        <authorList>
            <consortium name="Lawrence Berkeley National Laboratory"/>
            <person name="Nybo J.L."/>
            <person name="Vesth T.C."/>
            <person name="Theobald S."/>
            <person name="Frisvad J.C."/>
            <person name="Larsen T.O."/>
            <person name="Kjaerboelling I."/>
            <person name="Rothschild-Mancinelli K."/>
            <person name="Lyhne E.K."/>
            <person name="Kogle M.E."/>
            <person name="Barry K."/>
            <person name="Clum A."/>
            <person name="Na H."/>
            <person name="Ledsgaard L."/>
            <person name="Lin J."/>
            <person name="Lipzen A."/>
            <person name="Kuo A."/>
            <person name="Riley R."/>
            <person name="Mondo S."/>
            <person name="Labutti K."/>
            <person name="Haridas S."/>
            <person name="Pangalinan J."/>
            <person name="Salamov A.A."/>
            <person name="Simmons B.A."/>
            <person name="Magnuson J.K."/>
            <person name="Chen J."/>
            <person name="Drula E."/>
            <person name="Henrissat B."/>
            <person name="Wiebenga A."/>
            <person name="Lubbers R.J."/>
            <person name="Gomes A.C."/>
            <person name="Makela M.R."/>
            <person name="Stajich J."/>
            <person name="Grigoriev I.V."/>
            <person name="Mortensen U.H."/>
            <person name="De Vries R.P."/>
            <person name="Baker S.E."/>
            <person name="Andersen M.R."/>
        </authorList>
    </citation>
    <scope>NUCLEOTIDE SEQUENCE [LARGE SCALE GENOMIC DNA]</scope>
    <source>
        <strain evidence="2 3">CBS 123904</strain>
    </source>
</reference>
<evidence type="ECO:0008006" key="4">
    <source>
        <dbReference type="Google" id="ProtNLM"/>
    </source>
</evidence>
<gene>
    <name evidence="2" type="ORF">BJY01DRAFT_255518</name>
</gene>
<keyword evidence="3" id="KW-1185">Reference proteome</keyword>
<dbReference type="Proteomes" id="UP001610446">
    <property type="component" value="Unassembled WGS sequence"/>
</dbReference>
<protein>
    <recommendedName>
        <fullName evidence="4">Protein kinase domain-containing protein</fullName>
    </recommendedName>
</protein>
<name>A0ABR4IJK6_9EURO</name>
<feature type="region of interest" description="Disordered" evidence="1">
    <location>
        <begin position="81"/>
        <end position="107"/>
    </location>
</feature>
<comment type="caution">
    <text evidence="2">The sequence shown here is derived from an EMBL/GenBank/DDBJ whole genome shotgun (WGS) entry which is preliminary data.</text>
</comment>
<evidence type="ECO:0000256" key="1">
    <source>
        <dbReference type="SAM" id="MobiDB-lite"/>
    </source>
</evidence>
<feature type="compositionally biased region" description="Polar residues" evidence="1">
    <location>
        <begin position="82"/>
        <end position="103"/>
    </location>
</feature>
<organism evidence="2 3">
    <name type="scientific">Aspergillus pseudoustus</name>
    <dbReference type="NCBI Taxonomy" id="1810923"/>
    <lineage>
        <taxon>Eukaryota</taxon>
        <taxon>Fungi</taxon>
        <taxon>Dikarya</taxon>
        <taxon>Ascomycota</taxon>
        <taxon>Pezizomycotina</taxon>
        <taxon>Eurotiomycetes</taxon>
        <taxon>Eurotiomycetidae</taxon>
        <taxon>Eurotiales</taxon>
        <taxon>Aspergillaceae</taxon>
        <taxon>Aspergillus</taxon>
        <taxon>Aspergillus subgen. Nidulantes</taxon>
    </lineage>
</organism>